<comment type="subcellular location">
    <subcellularLocation>
        <location evidence="1 9">Cytoplasm</location>
    </subcellularLocation>
</comment>
<dbReference type="InterPro" id="IPR027408">
    <property type="entry name" value="PNPase/RNase_PH_dom_sf"/>
</dbReference>
<dbReference type="GO" id="GO:0006396">
    <property type="term" value="P:RNA processing"/>
    <property type="evidence" value="ECO:0007669"/>
    <property type="project" value="InterPro"/>
</dbReference>
<dbReference type="SMART" id="SM00322">
    <property type="entry name" value="KH"/>
    <property type="match status" value="1"/>
</dbReference>
<dbReference type="PANTHER" id="PTHR11252:SF0">
    <property type="entry name" value="POLYRIBONUCLEOTIDE NUCLEOTIDYLTRANSFERASE 1, MITOCHONDRIAL"/>
    <property type="match status" value="1"/>
</dbReference>
<comment type="catalytic activity">
    <reaction evidence="9">
        <text>RNA(n+1) + phosphate = RNA(n) + a ribonucleoside 5'-diphosphate</text>
        <dbReference type="Rhea" id="RHEA:22096"/>
        <dbReference type="Rhea" id="RHEA-COMP:14527"/>
        <dbReference type="Rhea" id="RHEA-COMP:17342"/>
        <dbReference type="ChEBI" id="CHEBI:43474"/>
        <dbReference type="ChEBI" id="CHEBI:57930"/>
        <dbReference type="ChEBI" id="CHEBI:140395"/>
        <dbReference type="EC" id="2.7.7.8"/>
    </reaction>
</comment>
<dbReference type="InterPro" id="IPR012340">
    <property type="entry name" value="NA-bd_OB-fold"/>
</dbReference>
<dbReference type="PROSITE" id="PS50084">
    <property type="entry name" value="KH_TYPE_1"/>
    <property type="match status" value="1"/>
</dbReference>
<dbReference type="EMBL" id="PFET01000013">
    <property type="protein sequence ID" value="PJE75589.1"/>
    <property type="molecule type" value="Genomic_DNA"/>
</dbReference>
<dbReference type="Proteomes" id="UP000231152">
    <property type="component" value="Unassembled WGS sequence"/>
</dbReference>
<dbReference type="Pfam" id="PF03725">
    <property type="entry name" value="RNase_PH_C"/>
    <property type="match status" value="1"/>
</dbReference>
<dbReference type="EC" id="2.7.7.8" evidence="9"/>
<evidence type="ECO:0000259" key="11">
    <source>
        <dbReference type="PROSITE" id="PS50126"/>
    </source>
</evidence>
<dbReference type="Gene3D" id="2.40.50.140">
    <property type="entry name" value="Nucleic acid-binding proteins"/>
    <property type="match status" value="1"/>
</dbReference>
<dbReference type="GO" id="GO:0000175">
    <property type="term" value="F:3'-5'-RNA exonuclease activity"/>
    <property type="evidence" value="ECO:0007669"/>
    <property type="project" value="TreeGrafter"/>
</dbReference>
<keyword evidence="6 9" id="KW-0479">Metal-binding</keyword>
<dbReference type="GO" id="GO:0005829">
    <property type="term" value="C:cytosol"/>
    <property type="evidence" value="ECO:0007669"/>
    <property type="project" value="TreeGrafter"/>
</dbReference>
<dbReference type="SUPFAM" id="SSF54211">
    <property type="entry name" value="Ribosomal protein S5 domain 2-like"/>
    <property type="match status" value="2"/>
</dbReference>
<dbReference type="PIRSF" id="PIRSF005499">
    <property type="entry name" value="PNPase"/>
    <property type="match status" value="1"/>
</dbReference>
<evidence type="ECO:0000256" key="7">
    <source>
        <dbReference type="ARBA" id="ARBA00022842"/>
    </source>
</evidence>
<dbReference type="CDD" id="cd11364">
    <property type="entry name" value="RNase_PH_PNPase_2"/>
    <property type="match status" value="1"/>
</dbReference>
<dbReference type="InterPro" id="IPR001247">
    <property type="entry name" value="ExoRNase_PH_dom1"/>
</dbReference>
<keyword evidence="5 9" id="KW-0548">Nucleotidyltransferase</keyword>
<comment type="cofactor">
    <cofactor evidence="9">
        <name>Mg(2+)</name>
        <dbReference type="ChEBI" id="CHEBI:18420"/>
    </cofactor>
</comment>
<dbReference type="CDD" id="cd04472">
    <property type="entry name" value="S1_PNPase"/>
    <property type="match status" value="1"/>
</dbReference>
<evidence type="ECO:0000256" key="3">
    <source>
        <dbReference type="ARBA" id="ARBA00022490"/>
    </source>
</evidence>
<dbReference type="GO" id="GO:0004654">
    <property type="term" value="F:polyribonucleotide nucleotidyltransferase activity"/>
    <property type="evidence" value="ECO:0007669"/>
    <property type="project" value="UniProtKB-UniRule"/>
</dbReference>
<dbReference type="Gene3D" id="3.30.230.70">
    <property type="entry name" value="GHMP Kinase, N-terminal domain"/>
    <property type="match status" value="2"/>
</dbReference>
<dbReference type="InterPro" id="IPR015848">
    <property type="entry name" value="PNPase_PH_RNA-bd_bac/org-type"/>
</dbReference>
<gene>
    <name evidence="9 12" type="primary">pnp</name>
    <name evidence="12" type="ORF">COV04_04150</name>
</gene>
<sequence length="736" mass="80716">MDQSASANVVRRAIEWGGRTLSVEFGKLARQATASATVRYGDTVVLATAVMSPSAREGMEYFPLTVDYEERFYAAGKIKGSRFIKREGRPADEAVLSARLVDRSIRPLFDDRMRNDIQVVLTILSFDGKNDADIPSLVAASLILSISPIPWAGPIAGLRVGRVNGEFVMNPTYDELAESELDLVVAGTAEKVTMLEAGAKEISEALFYEAITFGQQQLTPVLNLITEITQQYGQKKINVDELLEEALVLEPEVIEKVRSWATTQLRERFFGDAQATKHDRKAVLATIKQELDAWLIEDQVGKERRQVAFSLFDELVEDEVTRAILDEGRRVDGRALTEIRPLSAEVGILPRTHGSGLFSRGETQVLSVVTLGSPGEEQLLDTMETNSKKRYMHYYNFPPFSVGEAGRMMGPKRREIGHGALAEKALIPVLPTKEDFPYTILAVSEVLGSNGSSSMGSVCGSTLCLMDAGVPITSPVAGVAMGLASDDKGRYKILTDLQDLEDGKGGMDFKVAGSEKGITAVQMDTKTYGLTQAIVKETLTAAREGRMRILDVIHTAIKEPRSEMSPFAPRIVTLNINPERIRDLIGPGGKVINEIIDKTGVTIDVEQDGKVNICSANADGLDRAVNWVKQLTREVEVGELYDGKVTRLMDFGAFVEILPKKEGLVHISELAPYRVNKVSDVVKVRQEVKVKVIEIDELGRVNLSMRQAMPADAFPPAPAGGDQQRGNDRPHDSSQR</sequence>
<dbReference type="InterPro" id="IPR036612">
    <property type="entry name" value="KH_dom_type_1_sf"/>
</dbReference>
<evidence type="ECO:0000256" key="8">
    <source>
        <dbReference type="ARBA" id="ARBA00022884"/>
    </source>
</evidence>
<feature type="binding site" evidence="9">
    <location>
        <position position="502"/>
    </location>
    <ligand>
        <name>Mg(2+)</name>
        <dbReference type="ChEBI" id="CHEBI:18420"/>
    </ligand>
</feature>
<dbReference type="SUPFAM" id="SSF54791">
    <property type="entry name" value="Eukaryotic type KH-domain (KH-domain type I)"/>
    <property type="match status" value="1"/>
</dbReference>
<evidence type="ECO:0000256" key="9">
    <source>
        <dbReference type="HAMAP-Rule" id="MF_01595"/>
    </source>
</evidence>
<comment type="similarity">
    <text evidence="2 9">Belongs to the polyribonucleotide nucleotidyltransferase family.</text>
</comment>
<dbReference type="GO" id="GO:0006402">
    <property type="term" value="P:mRNA catabolic process"/>
    <property type="evidence" value="ECO:0007669"/>
    <property type="project" value="UniProtKB-UniRule"/>
</dbReference>
<dbReference type="CDD" id="cd11363">
    <property type="entry name" value="RNase_PH_PNPase_1"/>
    <property type="match status" value="1"/>
</dbReference>
<dbReference type="CDD" id="cd02393">
    <property type="entry name" value="KH-I_PNPase"/>
    <property type="match status" value="1"/>
</dbReference>
<keyword evidence="8 9" id="KW-0694">RNA-binding</keyword>
<organism evidence="12 13">
    <name type="scientific">Candidatus Uhrbacteria bacterium CG10_big_fil_rev_8_21_14_0_10_48_11</name>
    <dbReference type="NCBI Taxonomy" id="1975037"/>
    <lineage>
        <taxon>Bacteria</taxon>
        <taxon>Candidatus Uhriibacteriota</taxon>
    </lineage>
</organism>
<dbReference type="InterPro" id="IPR003029">
    <property type="entry name" value="S1_domain"/>
</dbReference>
<evidence type="ECO:0000256" key="5">
    <source>
        <dbReference type="ARBA" id="ARBA00022695"/>
    </source>
</evidence>
<comment type="function">
    <text evidence="9">Involved in mRNA degradation. Catalyzes the phosphorolysis of single-stranded polyribonucleotides processively in the 3'- to 5'-direction.</text>
</comment>
<evidence type="ECO:0000256" key="1">
    <source>
        <dbReference type="ARBA" id="ARBA00004496"/>
    </source>
</evidence>
<dbReference type="FunFam" id="3.30.1370.10:FF:000001">
    <property type="entry name" value="Polyribonucleotide nucleotidyltransferase"/>
    <property type="match status" value="1"/>
</dbReference>
<keyword evidence="7 9" id="KW-0460">Magnesium</keyword>
<dbReference type="InterPro" id="IPR004087">
    <property type="entry name" value="KH_dom"/>
</dbReference>
<feature type="compositionally biased region" description="Basic and acidic residues" evidence="10">
    <location>
        <begin position="725"/>
        <end position="736"/>
    </location>
</feature>
<dbReference type="InterPro" id="IPR036456">
    <property type="entry name" value="PNPase_PH_RNA-bd_sf"/>
</dbReference>
<dbReference type="Gene3D" id="3.30.1370.10">
    <property type="entry name" value="K Homology domain, type 1"/>
    <property type="match status" value="1"/>
</dbReference>
<evidence type="ECO:0000256" key="6">
    <source>
        <dbReference type="ARBA" id="ARBA00022723"/>
    </source>
</evidence>
<dbReference type="PANTHER" id="PTHR11252">
    <property type="entry name" value="POLYRIBONUCLEOTIDE NUCLEOTIDYLTRANSFERASE"/>
    <property type="match status" value="1"/>
</dbReference>
<feature type="domain" description="S1 motif" evidence="11">
    <location>
        <begin position="638"/>
        <end position="706"/>
    </location>
</feature>
<keyword evidence="4 9" id="KW-0808">Transferase</keyword>
<feature type="binding site" evidence="9">
    <location>
        <position position="508"/>
    </location>
    <ligand>
        <name>Mg(2+)</name>
        <dbReference type="ChEBI" id="CHEBI:18420"/>
    </ligand>
</feature>
<dbReference type="FunFam" id="2.40.50.140:FF:000023">
    <property type="entry name" value="Polyribonucleotide nucleotidyltransferase"/>
    <property type="match status" value="1"/>
</dbReference>
<dbReference type="Pfam" id="PF00575">
    <property type="entry name" value="S1"/>
    <property type="match status" value="1"/>
</dbReference>
<protein>
    <recommendedName>
        <fullName evidence="9">Polyribonucleotide nucleotidyltransferase</fullName>
        <ecNumber evidence="9">2.7.7.8</ecNumber>
    </recommendedName>
    <alternativeName>
        <fullName evidence="9">Polynucleotide phosphorylase</fullName>
        <shortName evidence="9">PNPase</shortName>
    </alternativeName>
</protein>
<dbReference type="InterPro" id="IPR036345">
    <property type="entry name" value="ExoRNase_PH_dom2_sf"/>
</dbReference>
<dbReference type="FunFam" id="3.30.230.70:FF:000001">
    <property type="entry name" value="Polyribonucleotide nucleotidyltransferase"/>
    <property type="match status" value="1"/>
</dbReference>
<evidence type="ECO:0000256" key="10">
    <source>
        <dbReference type="SAM" id="MobiDB-lite"/>
    </source>
</evidence>
<dbReference type="Pfam" id="PF00013">
    <property type="entry name" value="KH_1"/>
    <property type="match status" value="1"/>
</dbReference>
<dbReference type="NCBIfam" id="TIGR03591">
    <property type="entry name" value="polynuc_phos"/>
    <property type="match status" value="1"/>
</dbReference>
<comment type="caution">
    <text evidence="12">The sequence shown here is derived from an EMBL/GenBank/DDBJ whole genome shotgun (WGS) entry which is preliminary data.</text>
</comment>
<dbReference type="SUPFAM" id="SSF50249">
    <property type="entry name" value="Nucleic acid-binding proteins"/>
    <property type="match status" value="1"/>
</dbReference>
<dbReference type="InterPro" id="IPR004088">
    <property type="entry name" value="KH_dom_type_1"/>
</dbReference>
<dbReference type="SUPFAM" id="SSF46915">
    <property type="entry name" value="Polynucleotide phosphorylase/guanosine pentaphosphate synthase (PNPase/GPSI), domain 3"/>
    <property type="match status" value="1"/>
</dbReference>
<keyword evidence="3 9" id="KW-0963">Cytoplasm</keyword>
<dbReference type="GO" id="GO:0003723">
    <property type="term" value="F:RNA binding"/>
    <property type="evidence" value="ECO:0007669"/>
    <property type="project" value="UniProtKB-UniRule"/>
</dbReference>
<evidence type="ECO:0000313" key="12">
    <source>
        <dbReference type="EMBL" id="PJE75589.1"/>
    </source>
</evidence>
<dbReference type="AlphaFoldDB" id="A0A2M8LDR2"/>
<evidence type="ECO:0000256" key="2">
    <source>
        <dbReference type="ARBA" id="ARBA00007404"/>
    </source>
</evidence>
<reference evidence="12 13" key="1">
    <citation type="submission" date="2017-09" db="EMBL/GenBank/DDBJ databases">
        <title>Depth-based differentiation of microbial function through sediment-hosted aquifers and enrichment of novel symbionts in the deep terrestrial subsurface.</title>
        <authorList>
            <person name="Probst A.J."/>
            <person name="Ladd B."/>
            <person name="Jarett J.K."/>
            <person name="Geller-Mcgrath D.E."/>
            <person name="Sieber C.M."/>
            <person name="Emerson J.B."/>
            <person name="Anantharaman K."/>
            <person name="Thomas B.C."/>
            <person name="Malmstrom R."/>
            <person name="Stieglmeier M."/>
            <person name="Klingl A."/>
            <person name="Woyke T."/>
            <person name="Ryan C.M."/>
            <person name="Banfield J.F."/>
        </authorList>
    </citation>
    <scope>NUCLEOTIDE SEQUENCE [LARGE SCALE GENOMIC DNA]</scope>
    <source>
        <strain evidence="12">CG10_big_fil_rev_8_21_14_0_10_48_11</strain>
    </source>
</reference>
<dbReference type="SMART" id="SM00316">
    <property type="entry name" value="S1"/>
    <property type="match status" value="1"/>
</dbReference>
<dbReference type="InterPro" id="IPR012162">
    <property type="entry name" value="PNPase"/>
</dbReference>
<dbReference type="InterPro" id="IPR020568">
    <property type="entry name" value="Ribosomal_Su5_D2-typ_SF"/>
</dbReference>
<proteinExistence type="inferred from homology"/>
<dbReference type="PROSITE" id="PS50126">
    <property type="entry name" value="S1"/>
    <property type="match status" value="1"/>
</dbReference>
<dbReference type="SUPFAM" id="SSF55666">
    <property type="entry name" value="Ribonuclease PH domain 2-like"/>
    <property type="match status" value="2"/>
</dbReference>
<feature type="region of interest" description="Disordered" evidence="10">
    <location>
        <begin position="710"/>
        <end position="736"/>
    </location>
</feature>
<name>A0A2M8LDR2_9BACT</name>
<evidence type="ECO:0000313" key="13">
    <source>
        <dbReference type="Proteomes" id="UP000231152"/>
    </source>
</evidence>
<dbReference type="NCBIfam" id="NF008805">
    <property type="entry name" value="PRK11824.1"/>
    <property type="match status" value="1"/>
</dbReference>
<dbReference type="GO" id="GO:0000287">
    <property type="term" value="F:magnesium ion binding"/>
    <property type="evidence" value="ECO:0007669"/>
    <property type="project" value="UniProtKB-UniRule"/>
</dbReference>
<dbReference type="Pfam" id="PF01138">
    <property type="entry name" value="RNase_PH"/>
    <property type="match status" value="2"/>
</dbReference>
<dbReference type="Pfam" id="PF03726">
    <property type="entry name" value="PNPase"/>
    <property type="match status" value="1"/>
</dbReference>
<dbReference type="InterPro" id="IPR015847">
    <property type="entry name" value="ExoRNase_PH_dom2"/>
</dbReference>
<evidence type="ECO:0000256" key="4">
    <source>
        <dbReference type="ARBA" id="ARBA00022679"/>
    </source>
</evidence>
<accession>A0A2M8LDR2</accession>
<dbReference type="HAMAP" id="MF_01595">
    <property type="entry name" value="PNPase"/>
    <property type="match status" value="1"/>
</dbReference>